<sequence>MPRNGSNRASSGRSRSGVRAGQTIIDTFEIDSAKRRAKIVGILAGVFAGLVAFAIALTVKDGAAAFLLAVVVAFATGFVAAGLVLIWPGLRMAWHWAGELVVLALVVAVWALLNAWAGPLVALGATLLLIGVPWLFRPVCRFLVRWAWCMIVRHRIRVACDAFIEGKGVRGSVMPLILWARPTDSGERVWLWLRGDLTLDDLRDRLTELASVCWAHEASAEMAGSKAAYVVVDIRRRDVLAEGVAMPVTEMLEGIDPDSYPVEYRRVDDSEGVDLTPESVNAELDALLGNKGGRKPRQRKADDGQTTAPDENPDEGDMPAWV</sequence>
<feature type="region of interest" description="Disordered" evidence="1">
    <location>
        <begin position="286"/>
        <end position="322"/>
    </location>
</feature>
<keyword evidence="2" id="KW-1133">Transmembrane helix</keyword>
<dbReference type="EMBL" id="BSDT01000001">
    <property type="protein sequence ID" value="GLI40899.1"/>
    <property type="molecule type" value="Genomic_DNA"/>
</dbReference>
<name>A0A9W6G5W0_9ACTN</name>
<accession>A0A9W6G5W0</accession>
<comment type="caution">
    <text evidence="3">The sequence shown here is derived from an EMBL/GenBank/DDBJ whole genome shotgun (WGS) entry which is preliminary data.</text>
</comment>
<feature type="transmembrane region" description="Helical" evidence="2">
    <location>
        <begin position="119"/>
        <end position="136"/>
    </location>
</feature>
<proteinExistence type="predicted"/>
<keyword evidence="2" id="KW-0812">Transmembrane</keyword>
<keyword evidence="2" id="KW-0472">Membrane</keyword>
<dbReference type="Proteomes" id="UP001144313">
    <property type="component" value="Unassembled WGS sequence"/>
</dbReference>
<evidence type="ECO:0000313" key="3">
    <source>
        <dbReference type="EMBL" id="GLI40899.1"/>
    </source>
</evidence>
<keyword evidence="4" id="KW-1185">Reference proteome</keyword>
<feature type="transmembrane region" description="Helical" evidence="2">
    <location>
        <begin position="65"/>
        <end position="87"/>
    </location>
</feature>
<organism evidence="3 4">
    <name type="scientific">Glycomyces algeriensis</name>
    <dbReference type="NCBI Taxonomy" id="256037"/>
    <lineage>
        <taxon>Bacteria</taxon>
        <taxon>Bacillati</taxon>
        <taxon>Actinomycetota</taxon>
        <taxon>Actinomycetes</taxon>
        <taxon>Glycomycetales</taxon>
        <taxon>Glycomycetaceae</taxon>
        <taxon>Glycomyces</taxon>
    </lineage>
</organism>
<feature type="compositionally biased region" description="Acidic residues" evidence="1">
    <location>
        <begin position="311"/>
        <end position="322"/>
    </location>
</feature>
<feature type="transmembrane region" description="Helical" evidence="2">
    <location>
        <begin position="39"/>
        <end position="59"/>
    </location>
</feature>
<dbReference type="AlphaFoldDB" id="A0A9W6G5W0"/>
<feature type="transmembrane region" description="Helical" evidence="2">
    <location>
        <begin position="94"/>
        <end position="113"/>
    </location>
</feature>
<evidence type="ECO:0000313" key="4">
    <source>
        <dbReference type="Proteomes" id="UP001144313"/>
    </source>
</evidence>
<reference evidence="3" key="1">
    <citation type="submission" date="2022-12" db="EMBL/GenBank/DDBJ databases">
        <title>Reference genome sequencing for broad-spectrum identification of bacterial and archaeal isolates by mass spectrometry.</title>
        <authorList>
            <person name="Sekiguchi Y."/>
            <person name="Tourlousse D.M."/>
        </authorList>
    </citation>
    <scope>NUCLEOTIDE SEQUENCE</scope>
    <source>
        <strain evidence="3">LLR39Z86</strain>
    </source>
</reference>
<evidence type="ECO:0000256" key="2">
    <source>
        <dbReference type="SAM" id="Phobius"/>
    </source>
</evidence>
<protein>
    <submittedName>
        <fullName evidence="3">Uncharacterized protein</fullName>
    </submittedName>
</protein>
<evidence type="ECO:0000256" key="1">
    <source>
        <dbReference type="SAM" id="MobiDB-lite"/>
    </source>
</evidence>
<gene>
    <name evidence="3" type="ORF">GALLR39Z86_07490</name>
</gene>
<dbReference type="RefSeq" id="WP_270118146.1">
    <property type="nucleotide sequence ID" value="NZ_BAAAOL010000016.1"/>
</dbReference>